<feature type="transmembrane region" description="Helical" evidence="7">
    <location>
        <begin position="219"/>
        <end position="240"/>
    </location>
</feature>
<evidence type="ECO:0000256" key="4">
    <source>
        <dbReference type="ARBA" id="ARBA00022692"/>
    </source>
</evidence>
<evidence type="ECO:0000256" key="5">
    <source>
        <dbReference type="ARBA" id="ARBA00022989"/>
    </source>
</evidence>
<dbReference type="InterPro" id="IPR002010">
    <property type="entry name" value="T3SS_IM_R"/>
</dbReference>
<evidence type="ECO:0000256" key="7">
    <source>
        <dbReference type="SAM" id="Phobius"/>
    </source>
</evidence>
<keyword evidence="3" id="KW-1003">Cell membrane</keyword>
<evidence type="ECO:0000256" key="1">
    <source>
        <dbReference type="ARBA" id="ARBA00004651"/>
    </source>
</evidence>
<keyword evidence="8" id="KW-0969">Cilium</keyword>
<dbReference type="PANTHER" id="PTHR30065">
    <property type="entry name" value="FLAGELLAR BIOSYNTHETIC PROTEIN FLIR"/>
    <property type="match status" value="1"/>
</dbReference>
<keyword evidence="6 7" id="KW-0472">Membrane</keyword>
<reference evidence="8" key="1">
    <citation type="submission" date="2023-06" db="EMBL/GenBank/DDBJ databases">
        <title>MT1 and MT2 Draft Genomes of Novel Species.</title>
        <authorList>
            <person name="Venkateswaran K."/>
        </authorList>
    </citation>
    <scope>NUCLEOTIDE SEQUENCE</scope>
    <source>
        <strain evidence="8">F6_8S_P_1B</strain>
    </source>
</reference>
<sequence>MNIPIDLAAIETVALASLRMVAFLVIAPPFSYNGFPAQVKGMLAIGLAIAVAPRVGVGYQPGDTGAFLLDMVKELAVGATLGFLVFLVFAAIQSAGSLIDLFGGFQLAQAFDPQSMINGAQFTRLFQLTALALLFASGGYQLIIGGLVRTFSAVPLASGLGMADPVKAMVDGLTQMFLAALQIAGPLLVVLFLADVGLGLLTRVAPALNAFSLGFPLKIMLTVVLAAIVFVALPGVVSGITGTAVKTMLGVTP</sequence>
<keyword evidence="8" id="KW-0966">Cell projection</keyword>
<dbReference type="EMBL" id="JAROCF010000001">
    <property type="protein sequence ID" value="MDN4613396.1"/>
    <property type="molecule type" value="Genomic_DNA"/>
</dbReference>
<proteinExistence type="inferred from homology"/>
<feature type="transmembrane region" description="Helical" evidence="7">
    <location>
        <begin position="125"/>
        <end position="148"/>
    </location>
</feature>
<comment type="subcellular location">
    <subcellularLocation>
        <location evidence="1">Cell membrane</location>
        <topology evidence="1">Multi-pass membrane protein</topology>
    </subcellularLocation>
</comment>
<evidence type="ECO:0000256" key="2">
    <source>
        <dbReference type="ARBA" id="ARBA00009772"/>
    </source>
</evidence>
<feature type="transmembrane region" description="Helical" evidence="7">
    <location>
        <begin position="12"/>
        <end position="30"/>
    </location>
</feature>
<dbReference type="Proteomes" id="UP001174208">
    <property type="component" value="Unassembled WGS sequence"/>
</dbReference>
<evidence type="ECO:0000313" key="8">
    <source>
        <dbReference type="EMBL" id="MDN4613396.1"/>
    </source>
</evidence>
<feature type="transmembrane region" description="Helical" evidence="7">
    <location>
        <begin position="42"/>
        <end position="61"/>
    </location>
</feature>
<keyword evidence="4 7" id="KW-0812">Transmembrane</keyword>
<protein>
    <submittedName>
        <fullName evidence="8">Flagellar biosynthetic protein FliR</fullName>
    </submittedName>
</protein>
<dbReference type="RefSeq" id="WP_301211575.1">
    <property type="nucleotide sequence ID" value="NZ_JAROCF010000001.1"/>
</dbReference>
<dbReference type="PRINTS" id="PR00953">
    <property type="entry name" value="TYPE3IMRPROT"/>
</dbReference>
<dbReference type="Pfam" id="PF01311">
    <property type="entry name" value="Bac_export_1"/>
    <property type="match status" value="1"/>
</dbReference>
<feature type="transmembrane region" description="Helical" evidence="7">
    <location>
        <begin position="81"/>
        <end position="105"/>
    </location>
</feature>
<name>A0ABT8K9A5_9MICO</name>
<dbReference type="PANTHER" id="PTHR30065:SF1">
    <property type="entry name" value="SURFACE PRESENTATION OF ANTIGENS PROTEIN SPAR"/>
    <property type="match status" value="1"/>
</dbReference>
<evidence type="ECO:0000256" key="3">
    <source>
        <dbReference type="ARBA" id="ARBA00022475"/>
    </source>
</evidence>
<evidence type="ECO:0000256" key="6">
    <source>
        <dbReference type="ARBA" id="ARBA00023136"/>
    </source>
</evidence>
<feature type="transmembrane region" description="Helical" evidence="7">
    <location>
        <begin position="176"/>
        <end position="198"/>
    </location>
</feature>
<organism evidence="8 9">
    <name type="scientific">Leifsonia williamsii</name>
    <dbReference type="NCBI Taxonomy" id="3035919"/>
    <lineage>
        <taxon>Bacteria</taxon>
        <taxon>Bacillati</taxon>
        <taxon>Actinomycetota</taxon>
        <taxon>Actinomycetes</taxon>
        <taxon>Micrococcales</taxon>
        <taxon>Microbacteriaceae</taxon>
        <taxon>Leifsonia</taxon>
    </lineage>
</organism>
<comment type="similarity">
    <text evidence="2">Belongs to the FliR/MopE/SpaR family.</text>
</comment>
<comment type="caution">
    <text evidence="8">The sequence shown here is derived from an EMBL/GenBank/DDBJ whole genome shotgun (WGS) entry which is preliminary data.</text>
</comment>
<gene>
    <name evidence="8" type="ORF">P5G50_02920</name>
</gene>
<keyword evidence="8" id="KW-0282">Flagellum</keyword>
<evidence type="ECO:0000313" key="9">
    <source>
        <dbReference type="Proteomes" id="UP001174208"/>
    </source>
</evidence>
<keyword evidence="9" id="KW-1185">Reference proteome</keyword>
<keyword evidence="5 7" id="KW-1133">Transmembrane helix</keyword>
<accession>A0ABT8K9A5</accession>